<protein>
    <submittedName>
        <fullName evidence="1">Uncharacterized protein</fullName>
    </submittedName>
</protein>
<dbReference type="AlphaFoldDB" id="A0A9W9WT70"/>
<dbReference type="OrthoDB" id="5412996at2759"/>
<accession>A0A9W9WT70</accession>
<sequence>MPKFKDEATRSKRLADAGQLAEWRLGSCTLQSTLFAFDAIYWKNIDQQFFGSTAEDDVCESWRKRLHPLEPEEINFTEESVDLAIKVRDTLFFLSWDLSEYAVEWNEKMRVIR</sequence>
<evidence type="ECO:0000313" key="2">
    <source>
        <dbReference type="Proteomes" id="UP001147760"/>
    </source>
</evidence>
<dbReference type="Proteomes" id="UP001147760">
    <property type="component" value="Unassembled WGS sequence"/>
</dbReference>
<reference evidence="1" key="2">
    <citation type="journal article" date="2023" name="IMA Fungus">
        <title>Comparative genomic study of the Penicillium genus elucidates a diverse pangenome and 15 lateral gene transfer events.</title>
        <authorList>
            <person name="Petersen C."/>
            <person name="Sorensen T."/>
            <person name="Nielsen M.R."/>
            <person name="Sondergaard T.E."/>
            <person name="Sorensen J.L."/>
            <person name="Fitzpatrick D.A."/>
            <person name="Frisvad J.C."/>
            <person name="Nielsen K.L."/>
        </authorList>
    </citation>
    <scope>NUCLEOTIDE SEQUENCE</scope>
    <source>
        <strain evidence="1">IBT 17660</strain>
    </source>
</reference>
<dbReference type="EMBL" id="JAPWDO010000004">
    <property type="protein sequence ID" value="KAJ5472832.1"/>
    <property type="molecule type" value="Genomic_DNA"/>
</dbReference>
<evidence type="ECO:0000313" key="1">
    <source>
        <dbReference type="EMBL" id="KAJ5472832.1"/>
    </source>
</evidence>
<organism evidence="1 2">
    <name type="scientific">Penicillium desertorum</name>
    <dbReference type="NCBI Taxonomy" id="1303715"/>
    <lineage>
        <taxon>Eukaryota</taxon>
        <taxon>Fungi</taxon>
        <taxon>Dikarya</taxon>
        <taxon>Ascomycota</taxon>
        <taxon>Pezizomycotina</taxon>
        <taxon>Eurotiomycetes</taxon>
        <taxon>Eurotiomycetidae</taxon>
        <taxon>Eurotiales</taxon>
        <taxon>Aspergillaceae</taxon>
        <taxon>Penicillium</taxon>
    </lineage>
</organism>
<reference evidence="1" key="1">
    <citation type="submission" date="2022-12" db="EMBL/GenBank/DDBJ databases">
        <authorList>
            <person name="Petersen C."/>
        </authorList>
    </citation>
    <scope>NUCLEOTIDE SEQUENCE</scope>
    <source>
        <strain evidence="1">IBT 17660</strain>
    </source>
</reference>
<comment type="caution">
    <text evidence="1">The sequence shown here is derived from an EMBL/GenBank/DDBJ whole genome shotgun (WGS) entry which is preliminary data.</text>
</comment>
<proteinExistence type="predicted"/>
<name>A0A9W9WT70_9EURO</name>
<gene>
    <name evidence="1" type="ORF">N7530_006833</name>
</gene>
<keyword evidence="2" id="KW-1185">Reference proteome</keyword>